<dbReference type="Gene3D" id="3.40.30.10">
    <property type="entry name" value="Glutaredoxin"/>
    <property type="match status" value="1"/>
</dbReference>
<feature type="domain" description="GST N-terminal" evidence="1">
    <location>
        <begin position="1"/>
        <end position="81"/>
    </location>
</feature>
<dbReference type="GO" id="GO:0004364">
    <property type="term" value="F:glutathione transferase activity"/>
    <property type="evidence" value="ECO:0007669"/>
    <property type="project" value="UniProtKB-EC"/>
</dbReference>
<evidence type="ECO:0000313" key="4">
    <source>
        <dbReference type="Proteomes" id="UP000542776"/>
    </source>
</evidence>
<dbReference type="SFLD" id="SFLDG01150">
    <property type="entry name" value="Main.1:_Beta-like"/>
    <property type="match status" value="1"/>
</dbReference>
<dbReference type="InterPro" id="IPR036282">
    <property type="entry name" value="Glutathione-S-Trfase_C_sf"/>
</dbReference>
<sequence>MKLFYKPGACSLAPHIVACEAGVALDLVSVDLAAKTLPDGEDYFAVNPNGYVPALDIGDGPVLTEASVVVQYLADRNPSSGLMPPAGDPARYRVQQWLAFISTELHKSFSPLFKPGTPEETKTASRALLDKRLGFVDAALADRTYLTGETFTAADAYAFTVLRWAAPMKIDLSGFPAVMRFMAAAGARPGVRQALTEEGIAA</sequence>
<dbReference type="InterPro" id="IPR004046">
    <property type="entry name" value="GST_C"/>
</dbReference>
<gene>
    <name evidence="3" type="ORF">GGR04_002368</name>
</gene>
<protein>
    <submittedName>
        <fullName evidence="3">Glutathione S-transferase</fullName>
        <ecNumber evidence="3">2.5.1.18</ecNumber>
    </submittedName>
</protein>
<dbReference type="SUPFAM" id="SSF47616">
    <property type="entry name" value="GST C-terminal domain-like"/>
    <property type="match status" value="1"/>
</dbReference>
<dbReference type="Pfam" id="PF13409">
    <property type="entry name" value="GST_N_2"/>
    <property type="match status" value="1"/>
</dbReference>
<name>A0A7W6EC26_9HYPH</name>
<dbReference type="SFLD" id="SFLDS00019">
    <property type="entry name" value="Glutathione_Transferase_(cytos"/>
    <property type="match status" value="1"/>
</dbReference>
<comment type="caution">
    <text evidence="3">The sequence shown here is derived from an EMBL/GenBank/DDBJ whole genome shotgun (WGS) entry which is preliminary data.</text>
</comment>
<dbReference type="CDD" id="cd03057">
    <property type="entry name" value="GST_N_Beta"/>
    <property type="match status" value="1"/>
</dbReference>
<dbReference type="RefSeq" id="WP_183200065.1">
    <property type="nucleotide sequence ID" value="NZ_JACIEK010000005.1"/>
</dbReference>
<organism evidence="3 4">
    <name type="scientific">Aureimonas pseudogalii</name>
    <dbReference type="NCBI Taxonomy" id="1744844"/>
    <lineage>
        <taxon>Bacteria</taxon>
        <taxon>Pseudomonadati</taxon>
        <taxon>Pseudomonadota</taxon>
        <taxon>Alphaproteobacteria</taxon>
        <taxon>Hyphomicrobiales</taxon>
        <taxon>Aurantimonadaceae</taxon>
        <taxon>Aureimonas</taxon>
    </lineage>
</organism>
<dbReference type="EMBL" id="JACIEK010000005">
    <property type="protein sequence ID" value="MBB3998527.1"/>
    <property type="molecule type" value="Genomic_DNA"/>
</dbReference>
<dbReference type="SUPFAM" id="SSF52833">
    <property type="entry name" value="Thioredoxin-like"/>
    <property type="match status" value="1"/>
</dbReference>
<reference evidence="3 4" key="1">
    <citation type="submission" date="2020-08" db="EMBL/GenBank/DDBJ databases">
        <title>Genomic Encyclopedia of Type Strains, Phase IV (KMG-IV): sequencing the most valuable type-strain genomes for metagenomic binning, comparative biology and taxonomic classification.</title>
        <authorList>
            <person name="Goeker M."/>
        </authorList>
    </citation>
    <scope>NUCLEOTIDE SEQUENCE [LARGE SCALE GENOMIC DNA]</scope>
    <source>
        <strain evidence="3 4">DSM 102238</strain>
    </source>
</reference>
<dbReference type="InterPro" id="IPR036249">
    <property type="entry name" value="Thioredoxin-like_sf"/>
</dbReference>
<dbReference type="AlphaFoldDB" id="A0A7W6EC26"/>
<evidence type="ECO:0000259" key="2">
    <source>
        <dbReference type="PROSITE" id="PS50405"/>
    </source>
</evidence>
<dbReference type="PANTHER" id="PTHR44051">
    <property type="entry name" value="GLUTATHIONE S-TRANSFERASE-RELATED"/>
    <property type="match status" value="1"/>
</dbReference>
<dbReference type="SFLD" id="SFLDG00358">
    <property type="entry name" value="Main_(cytGST)"/>
    <property type="match status" value="1"/>
</dbReference>
<keyword evidence="3" id="KW-0808">Transferase</keyword>
<dbReference type="PANTHER" id="PTHR44051:SF8">
    <property type="entry name" value="GLUTATHIONE S-TRANSFERASE GSTA"/>
    <property type="match status" value="1"/>
</dbReference>
<dbReference type="Gene3D" id="1.20.1050.10">
    <property type="match status" value="1"/>
</dbReference>
<dbReference type="InterPro" id="IPR010987">
    <property type="entry name" value="Glutathione-S-Trfase_C-like"/>
</dbReference>
<evidence type="ECO:0000313" key="3">
    <source>
        <dbReference type="EMBL" id="MBB3998527.1"/>
    </source>
</evidence>
<dbReference type="InterPro" id="IPR040079">
    <property type="entry name" value="Glutathione_S-Trfase"/>
</dbReference>
<dbReference type="Pfam" id="PF00043">
    <property type="entry name" value="GST_C"/>
    <property type="match status" value="1"/>
</dbReference>
<proteinExistence type="predicted"/>
<accession>A0A7W6EC26</accession>
<dbReference type="PROSITE" id="PS50405">
    <property type="entry name" value="GST_CTER"/>
    <property type="match status" value="1"/>
</dbReference>
<dbReference type="EC" id="2.5.1.18" evidence="3"/>
<dbReference type="Proteomes" id="UP000542776">
    <property type="component" value="Unassembled WGS sequence"/>
</dbReference>
<dbReference type="NCBIfam" id="NF007831">
    <property type="entry name" value="PRK10542.1"/>
    <property type="match status" value="1"/>
</dbReference>
<dbReference type="CDD" id="cd03188">
    <property type="entry name" value="GST_C_Beta"/>
    <property type="match status" value="1"/>
</dbReference>
<dbReference type="PROSITE" id="PS50404">
    <property type="entry name" value="GST_NTER"/>
    <property type="match status" value="1"/>
</dbReference>
<evidence type="ECO:0000259" key="1">
    <source>
        <dbReference type="PROSITE" id="PS50404"/>
    </source>
</evidence>
<feature type="domain" description="GST C-terminal" evidence="2">
    <location>
        <begin position="87"/>
        <end position="202"/>
    </location>
</feature>
<dbReference type="InterPro" id="IPR004045">
    <property type="entry name" value="Glutathione_S-Trfase_N"/>
</dbReference>
<keyword evidence="4" id="KW-1185">Reference proteome</keyword>